<dbReference type="EMBL" id="MHLI01000006">
    <property type="protein sequence ID" value="OGZ05819.1"/>
    <property type="molecule type" value="Genomic_DNA"/>
</dbReference>
<organism evidence="2 3">
    <name type="scientific">Candidatus Lloydbacteria bacterium RIFCSPHIGHO2_01_FULL_49_22</name>
    <dbReference type="NCBI Taxonomy" id="1798658"/>
    <lineage>
        <taxon>Bacteria</taxon>
        <taxon>Candidatus Lloydiibacteriota</taxon>
    </lineage>
</organism>
<dbReference type="AlphaFoldDB" id="A0A1G2CWN3"/>
<dbReference type="InterPro" id="IPR006852">
    <property type="entry name" value="TOD1_MUCI70"/>
</dbReference>
<dbReference type="PANTHER" id="PTHR12956:SF17">
    <property type="entry name" value="OS01G0749100 PROTEIN"/>
    <property type="match status" value="1"/>
</dbReference>
<feature type="domain" description="TOD1/MUCI70 glycosyltransferase-like" evidence="1">
    <location>
        <begin position="42"/>
        <end position="211"/>
    </location>
</feature>
<dbReference type="Gene3D" id="3.90.550.10">
    <property type="entry name" value="Spore Coat Polysaccharide Biosynthesis Protein SpsA, Chain A"/>
    <property type="match status" value="1"/>
</dbReference>
<name>A0A1G2CWN3_9BACT</name>
<evidence type="ECO:0000313" key="3">
    <source>
        <dbReference type="Proteomes" id="UP000177122"/>
    </source>
</evidence>
<dbReference type="Pfam" id="PF04765">
    <property type="entry name" value="TOD1_MUCI70"/>
    <property type="match status" value="1"/>
</dbReference>
<comment type="caution">
    <text evidence="2">The sequence shown here is derived from an EMBL/GenBank/DDBJ whole genome shotgun (WGS) entry which is preliminary data.</text>
</comment>
<dbReference type="InterPro" id="IPR029044">
    <property type="entry name" value="Nucleotide-diphossugar_trans"/>
</dbReference>
<evidence type="ECO:0000259" key="1">
    <source>
        <dbReference type="Pfam" id="PF04765"/>
    </source>
</evidence>
<accession>A0A1G2CWN3</accession>
<sequence>MEQHNPIKKRIVVYTAIFGPVDHLQEPLVIPADCDFVCLTDQSFRSKVWQVRRIASPLPGDFQRSNRFCKLFPHKFFPEYEYSIYVDGNMIIHGDVSVLIKSSLKSANIAFFDHAQIKNSPIDCIYDEAELIYKLALKGRHKDDPVIVRAQMERFHKEGYPEHNGLISGMVVLRRHNEPDVIRAMEAWWGCLTTMSRRDQLSFNYVAWKLGLRVAYLPGDSTDNPYFFRAAHRLSLSRRIRAHALAVKKRLMSVL</sequence>
<proteinExistence type="predicted"/>
<evidence type="ECO:0000313" key="2">
    <source>
        <dbReference type="EMBL" id="OGZ05819.1"/>
    </source>
</evidence>
<reference evidence="2 3" key="1">
    <citation type="journal article" date="2016" name="Nat. Commun.">
        <title>Thousands of microbial genomes shed light on interconnected biogeochemical processes in an aquifer system.</title>
        <authorList>
            <person name="Anantharaman K."/>
            <person name="Brown C.T."/>
            <person name="Hug L.A."/>
            <person name="Sharon I."/>
            <person name="Castelle C.J."/>
            <person name="Probst A.J."/>
            <person name="Thomas B.C."/>
            <person name="Singh A."/>
            <person name="Wilkins M.J."/>
            <person name="Karaoz U."/>
            <person name="Brodie E.L."/>
            <person name="Williams K.H."/>
            <person name="Hubbard S.S."/>
            <person name="Banfield J.F."/>
        </authorList>
    </citation>
    <scope>NUCLEOTIDE SEQUENCE [LARGE SCALE GENOMIC DNA]</scope>
</reference>
<dbReference type="Proteomes" id="UP000177122">
    <property type="component" value="Unassembled WGS sequence"/>
</dbReference>
<dbReference type="PANTHER" id="PTHR12956">
    <property type="entry name" value="ALKALINE CERAMIDASE-RELATED"/>
    <property type="match status" value="1"/>
</dbReference>
<dbReference type="SUPFAM" id="SSF53448">
    <property type="entry name" value="Nucleotide-diphospho-sugar transferases"/>
    <property type="match status" value="1"/>
</dbReference>
<protein>
    <recommendedName>
        <fullName evidence="1">TOD1/MUCI70 glycosyltransferase-like domain-containing protein</fullName>
    </recommendedName>
</protein>
<gene>
    <name evidence="2" type="ORF">A2845_03375</name>
</gene>
<dbReference type="InterPro" id="IPR048354">
    <property type="entry name" value="TOD1_MUCI70_glycTrfase_dom"/>
</dbReference>